<sequence length="299" mass="33615">MGLICLILNSGLSVIATPMYKAEGKTVEDLVGTTNEKIIGVGPEVKTNALEGTKDLNYETSTNDFKDGPKKFAKHSLVSKEKDAQAYETNQGETANVVQEVSKDSYMKSLERATSDVPPVTAAVDSESIRVIEALQLEKDQLDFAKAKREELLQKKSMLSNVQKDLREERSTIVAGLLSYHDAQRQNKVMTSLVNSLLRMHQLQFPESTYIHWWCALGGSTHYIERLTLVNKFIGTNSESLQTLEYLLGELEKAIDKRKKLEKFPGLAKEVSVPKNDVWHYSKILFHRLASRLFPKLAP</sequence>
<keyword evidence="1" id="KW-0175">Coiled coil</keyword>
<feature type="coiled-coil region" evidence="1">
    <location>
        <begin position="135"/>
        <end position="169"/>
    </location>
</feature>
<feature type="signal peptide" evidence="2">
    <location>
        <begin position="1"/>
        <end position="24"/>
    </location>
</feature>
<evidence type="ECO:0000256" key="1">
    <source>
        <dbReference type="SAM" id="Coils"/>
    </source>
</evidence>
<protein>
    <submittedName>
        <fullName evidence="3">Uncharacterized protein</fullName>
    </submittedName>
</protein>
<evidence type="ECO:0000313" key="3">
    <source>
        <dbReference type="EMBL" id="KAG0147908.1"/>
    </source>
</evidence>
<gene>
    <name evidence="3" type="ORF">CROQUDRAFT_106104</name>
</gene>
<feature type="chain" id="PRO_5040377082" evidence="2">
    <location>
        <begin position="25"/>
        <end position="299"/>
    </location>
</feature>
<proteinExistence type="predicted"/>
<comment type="caution">
    <text evidence="3">The sequence shown here is derived from an EMBL/GenBank/DDBJ whole genome shotgun (WGS) entry which is preliminary data.</text>
</comment>
<evidence type="ECO:0000256" key="2">
    <source>
        <dbReference type="SAM" id="SignalP"/>
    </source>
</evidence>
<keyword evidence="4" id="KW-1185">Reference proteome</keyword>
<evidence type="ECO:0000313" key="4">
    <source>
        <dbReference type="Proteomes" id="UP000886653"/>
    </source>
</evidence>
<dbReference type="AlphaFoldDB" id="A0A9P6TEM5"/>
<accession>A0A9P6TEM5</accession>
<organism evidence="3 4">
    <name type="scientific">Cronartium quercuum f. sp. fusiforme G11</name>
    <dbReference type="NCBI Taxonomy" id="708437"/>
    <lineage>
        <taxon>Eukaryota</taxon>
        <taxon>Fungi</taxon>
        <taxon>Dikarya</taxon>
        <taxon>Basidiomycota</taxon>
        <taxon>Pucciniomycotina</taxon>
        <taxon>Pucciniomycetes</taxon>
        <taxon>Pucciniales</taxon>
        <taxon>Coleosporiaceae</taxon>
        <taxon>Cronartium</taxon>
    </lineage>
</organism>
<keyword evidence="2" id="KW-0732">Signal</keyword>
<reference evidence="3" key="1">
    <citation type="submission" date="2013-11" db="EMBL/GenBank/DDBJ databases">
        <title>Genome sequence of the fusiform rust pathogen reveals effectors for host alternation and coevolution with pine.</title>
        <authorList>
            <consortium name="DOE Joint Genome Institute"/>
            <person name="Smith K."/>
            <person name="Pendleton A."/>
            <person name="Kubisiak T."/>
            <person name="Anderson C."/>
            <person name="Salamov A."/>
            <person name="Aerts A."/>
            <person name="Riley R."/>
            <person name="Clum A."/>
            <person name="Lindquist E."/>
            <person name="Ence D."/>
            <person name="Campbell M."/>
            <person name="Kronenberg Z."/>
            <person name="Feau N."/>
            <person name="Dhillon B."/>
            <person name="Hamelin R."/>
            <person name="Burleigh J."/>
            <person name="Smith J."/>
            <person name="Yandell M."/>
            <person name="Nelson C."/>
            <person name="Grigoriev I."/>
            <person name="Davis J."/>
        </authorList>
    </citation>
    <scope>NUCLEOTIDE SEQUENCE</scope>
    <source>
        <strain evidence="3">G11</strain>
    </source>
</reference>
<dbReference type="EMBL" id="MU167242">
    <property type="protein sequence ID" value="KAG0147908.1"/>
    <property type="molecule type" value="Genomic_DNA"/>
</dbReference>
<dbReference type="Proteomes" id="UP000886653">
    <property type="component" value="Unassembled WGS sequence"/>
</dbReference>
<name>A0A9P6TEM5_9BASI</name>